<evidence type="ECO:0000313" key="2">
    <source>
        <dbReference type="EMBL" id="KIM75148.1"/>
    </source>
</evidence>
<organism evidence="2 3">
    <name type="scientific">Piloderma croceum (strain F 1598)</name>
    <dbReference type="NCBI Taxonomy" id="765440"/>
    <lineage>
        <taxon>Eukaryota</taxon>
        <taxon>Fungi</taxon>
        <taxon>Dikarya</taxon>
        <taxon>Basidiomycota</taxon>
        <taxon>Agaricomycotina</taxon>
        <taxon>Agaricomycetes</taxon>
        <taxon>Agaricomycetidae</taxon>
        <taxon>Atheliales</taxon>
        <taxon>Atheliaceae</taxon>
        <taxon>Piloderma</taxon>
    </lineage>
</organism>
<name>A0A0C3AMP3_PILCF</name>
<dbReference type="AlphaFoldDB" id="A0A0C3AMP3"/>
<feature type="compositionally biased region" description="Polar residues" evidence="1">
    <location>
        <begin position="25"/>
        <end position="39"/>
    </location>
</feature>
<dbReference type="InterPro" id="IPR032675">
    <property type="entry name" value="LRR_dom_sf"/>
</dbReference>
<dbReference type="InParanoid" id="A0A0C3AMP3"/>
<reference evidence="2 3" key="1">
    <citation type="submission" date="2014-04" db="EMBL/GenBank/DDBJ databases">
        <authorList>
            <consortium name="DOE Joint Genome Institute"/>
            <person name="Kuo A."/>
            <person name="Tarkka M."/>
            <person name="Buscot F."/>
            <person name="Kohler A."/>
            <person name="Nagy L.G."/>
            <person name="Floudas D."/>
            <person name="Copeland A."/>
            <person name="Barry K.W."/>
            <person name="Cichocki N."/>
            <person name="Veneault-Fourrey C."/>
            <person name="LaButti K."/>
            <person name="Lindquist E.A."/>
            <person name="Lipzen A."/>
            <person name="Lundell T."/>
            <person name="Morin E."/>
            <person name="Murat C."/>
            <person name="Sun H."/>
            <person name="Tunlid A."/>
            <person name="Henrissat B."/>
            <person name="Grigoriev I.V."/>
            <person name="Hibbett D.S."/>
            <person name="Martin F."/>
            <person name="Nordberg H.P."/>
            <person name="Cantor M.N."/>
            <person name="Hua S.X."/>
        </authorList>
    </citation>
    <scope>NUCLEOTIDE SEQUENCE [LARGE SCALE GENOMIC DNA]</scope>
    <source>
        <strain evidence="2 3">F 1598</strain>
    </source>
</reference>
<dbReference type="SUPFAM" id="SSF52047">
    <property type="entry name" value="RNI-like"/>
    <property type="match status" value="1"/>
</dbReference>
<feature type="compositionally biased region" description="Acidic residues" evidence="1">
    <location>
        <begin position="451"/>
        <end position="465"/>
    </location>
</feature>
<proteinExistence type="predicted"/>
<dbReference type="EMBL" id="KN833050">
    <property type="protein sequence ID" value="KIM75148.1"/>
    <property type="molecule type" value="Genomic_DNA"/>
</dbReference>
<evidence type="ECO:0000256" key="1">
    <source>
        <dbReference type="SAM" id="MobiDB-lite"/>
    </source>
</evidence>
<accession>A0A0C3AMP3</accession>
<evidence type="ECO:0008006" key="4">
    <source>
        <dbReference type="Google" id="ProtNLM"/>
    </source>
</evidence>
<keyword evidence="3" id="KW-1185">Reference proteome</keyword>
<reference evidence="3" key="2">
    <citation type="submission" date="2015-01" db="EMBL/GenBank/DDBJ databases">
        <title>Evolutionary Origins and Diversification of the Mycorrhizal Mutualists.</title>
        <authorList>
            <consortium name="DOE Joint Genome Institute"/>
            <consortium name="Mycorrhizal Genomics Consortium"/>
            <person name="Kohler A."/>
            <person name="Kuo A."/>
            <person name="Nagy L.G."/>
            <person name="Floudas D."/>
            <person name="Copeland A."/>
            <person name="Barry K.W."/>
            <person name="Cichocki N."/>
            <person name="Veneault-Fourrey C."/>
            <person name="LaButti K."/>
            <person name="Lindquist E.A."/>
            <person name="Lipzen A."/>
            <person name="Lundell T."/>
            <person name="Morin E."/>
            <person name="Murat C."/>
            <person name="Riley R."/>
            <person name="Ohm R."/>
            <person name="Sun H."/>
            <person name="Tunlid A."/>
            <person name="Henrissat B."/>
            <person name="Grigoriev I.V."/>
            <person name="Hibbett D.S."/>
            <person name="Martin F."/>
        </authorList>
    </citation>
    <scope>NUCLEOTIDE SEQUENCE [LARGE SCALE GENOMIC DNA]</scope>
    <source>
        <strain evidence="3">F 1598</strain>
    </source>
</reference>
<dbReference type="Gene3D" id="3.80.10.10">
    <property type="entry name" value="Ribonuclease Inhibitor"/>
    <property type="match status" value="1"/>
</dbReference>
<feature type="region of interest" description="Disordered" evidence="1">
    <location>
        <begin position="1"/>
        <end position="39"/>
    </location>
</feature>
<feature type="region of interest" description="Disordered" evidence="1">
    <location>
        <begin position="450"/>
        <end position="490"/>
    </location>
</feature>
<gene>
    <name evidence="2" type="ORF">PILCRDRAFT_92249</name>
</gene>
<feature type="compositionally biased region" description="Polar residues" evidence="1">
    <location>
        <begin position="7"/>
        <end position="18"/>
    </location>
</feature>
<feature type="compositionally biased region" description="Polar residues" evidence="1">
    <location>
        <begin position="477"/>
        <end position="487"/>
    </location>
</feature>
<sequence length="526" mass="59810">MGYGRSTGRTKPAPTSNFRDIEPARSSQTVHSASTQRSQAPPEILRIVFQQSLPSSTTLERSIINAPELTRSEEYEVKRTIVAVCKLWRDVGLELLYDEVVIRRVDSLSALLRTLVAPSTDLGKLIKKFAISCVVPFGDDLTVFEQCVKCILAHCPCLIQFTIHPSFHPISIDTEPYEVQLRPLRVSDDILNITHLDWGYWLLLSDLISLLPQCPNLKSLRFHLRSYDRIDQPDVENALSNSLVLPNLRELHFIRSDGPWGEPNRSDTYVDSRLAAQWSMPRLERFTYGNTHSLGFANIVGFCQTHGGSLRYLHLSPDWREWILNDTVQKVIDECPLLEHLVLWMSGDLEIITALHHRKLMWMDVWLDLPSVIKSVQAFAQTRIAGLPFLCRMRVFDNRLWRSSATELPALLPPEAAAECDGFEYSYFGLNIKLLGHLVFQMDQTTNTIFEADDGDDDEGSDFDPDNIPSYDDTSEGWGSSSECDTSSFDDMDSVLDLQEELQEWQADPQKALAVFSSDLEFLPRQ</sequence>
<dbReference type="OrthoDB" id="3258555at2759"/>
<evidence type="ECO:0000313" key="3">
    <source>
        <dbReference type="Proteomes" id="UP000054166"/>
    </source>
</evidence>
<protein>
    <recommendedName>
        <fullName evidence="4">F-box domain-containing protein</fullName>
    </recommendedName>
</protein>
<dbReference type="HOGENOM" id="CLU_030668_1_0_1"/>
<dbReference type="Proteomes" id="UP000054166">
    <property type="component" value="Unassembled WGS sequence"/>
</dbReference>